<feature type="domain" description="Peptidase M16 N-terminal" evidence="2">
    <location>
        <begin position="37"/>
        <end position="175"/>
    </location>
</feature>
<comment type="similarity">
    <text evidence="1">Belongs to the peptidase M16 family.</text>
</comment>
<dbReference type="HOGENOM" id="CLU_009902_3_3_12"/>
<dbReference type="InterPro" id="IPR011249">
    <property type="entry name" value="Metalloenz_LuxS/M16"/>
</dbReference>
<comment type="caution">
    <text evidence="4">The sequence shown here is derived from an EMBL/GenBank/DDBJ whole genome shotgun (WGS) entry which is preliminary data.</text>
</comment>
<dbReference type="InterPro" id="IPR050361">
    <property type="entry name" value="MPP/UQCRC_Complex"/>
</dbReference>
<dbReference type="PANTHER" id="PTHR11851:SF49">
    <property type="entry name" value="MITOCHONDRIAL-PROCESSING PEPTIDASE SUBUNIT ALPHA"/>
    <property type="match status" value="1"/>
</dbReference>
<feature type="domain" description="Peptidase M16 C-terminal" evidence="3">
    <location>
        <begin position="181"/>
        <end position="369"/>
    </location>
</feature>
<reference evidence="4 5" key="1">
    <citation type="submission" date="2013-04" db="EMBL/GenBank/DDBJ databases">
        <title>The Genome Sequence of Treponema maltophilum ATCC 51939.</title>
        <authorList>
            <consortium name="The Broad Institute Genomics Platform"/>
            <person name="Earl A."/>
            <person name="Ward D."/>
            <person name="Feldgarden M."/>
            <person name="Gevers D."/>
            <person name="Leonetti C."/>
            <person name="Blanton J.M."/>
            <person name="Dewhirst F.E."/>
            <person name="Izard J."/>
            <person name="Walker B."/>
            <person name="Young S."/>
            <person name="Zeng Q."/>
            <person name="Gargeya S."/>
            <person name="Fitzgerald M."/>
            <person name="Haas B."/>
            <person name="Abouelleil A."/>
            <person name="Allen A.W."/>
            <person name="Alvarado L."/>
            <person name="Arachchi H.M."/>
            <person name="Berlin A.M."/>
            <person name="Chapman S.B."/>
            <person name="Gainer-Dewar J."/>
            <person name="Goldberg J."/>
            <person name="Griggs A."/>
            <person name="Gujja S."/>
            <person name="Hansen M."/>
            <person name="Howarth C."/>
            <person name="Imamovic A."/>
            <person name="Ireland A."/>
            <person name="Larimer J."/>
            <person name="McCowan C."/>
            <person name="Murphy C."/>
            <person name="Pearson M."/>
            <person name="Poon T.W."/>
            <person name="Priest M."/>
            <person name="Roberts A."/>
            <person name="Saif S."/>
            <person name="Shea T."/>
            <person name="Sisk P."/>
            <person name="Sykes S."/>
            <person name="Wortman J."/>
            <person name="Nusbaum C."/>
            <person name="Birren B."/>
        </authorList>
    </citation>
    <scope>NUCLEOTIDE SEQUENCE [LARGE SCALE GENOMIC DNA]</scope>
    <source>
        <strain evidence="4 5">ATCC 51939</strain>
    </source>
</reference>
<evidence type="ECO:0000259" key="3">
    <source>
        <dbReference type="Pfam" id="PF05193"/>
    </source>
</evidence>
<evidence type="ECO:0000259" key="2">
    <source>
        <dbReference type="Pfam" id="PF00675"/>
    </source>
</evidence>
<protein>
    <recommendedName>
        <fullName evidence="6">Peptidase M16 N-terminal domain-containing protein</fullName>
    </recommendedName>
</protein>
<keyword evidence="5" id="KW-1185">Reference proteome</keyword>
<dbReference type="SUPFAM" id="SSF63411">
    <property type="entry name" value="LuxS/MPP-like metallohydrolase"/>
    <property type="match status" value="2"/>
</dbReference>
<dbReference type="AlphaFoldDB" id="S3K0Q3"/>
<dbReference type="EMBL" id="ATFF01000006">
    <property type="protein sequence ID" value="EPF30471.1"/>
    <property type="molecule type" value="Genomic_DNA"/>
</dbReference>
<dbReference type="InterPro" id="IPR007863">
    <property type="entry name" value="Peptidase_M16_C"/>
</dbReference>
<gene>
    <name evidence="4" type="ORF">HMPREF9194_00788</name>
</gene>
<evidence type="ECO:0008006" key="6">
    <source>
        <dbReference type="Google" id="ProtNLM"/>
    </source>
</evidence>
<dbReference type="Pfam" id="PF05193">
    <property type="entry name" value="Peptidase_M16_C"/>
    <property type="match status" value="1"/>
</dbReference>
<dbReference type="Pfam" id="PF00675">
    <property type="entry name" value="Peptidase_M16"/>
    <property type="match status" value="1"/>
</dbReference>
<dbReference type="Gene3D" id="3.30.830.10">
    <property type="entry name" value="Metalloenzyme, LuxS/M16 peptidase-like"/>
    <property type="match status" value="2"/>
</dbReference>
<dbReference type="STRING" id="1125699.HMPREF9194_00788"/>
<name>S3K0Q3_TREMA</name>
<proteinExistence type="inferred from homology"/>
<accession>S3K0Q3</accession>
<dbReference type="OrthoDB" id="9811314at2"/>
<dbReference type="PATRIC" id="fig|1125699.3.peg.801"/>
<dbReference type="InterPro" id="IPR011765">
    <property type="entry name" value="Pept_M16_N"/>
</dbReference>
<evidence type="ECO:0000313" key="4">
    <source>
        <dbReference type="EMBL" id="EPF30471.1"/>
    </source>
</evidence>
<dbReference type="GO" id="GO:0046872">
    <property type="term" value="F:metal ion binding"/>
    <property type="evidence" value="ECO:0007669"/>
    <property type="project" value="InterPro"/>
</dbReference>
<dbReference type="PANTHER" id="PTHR11851">
    <property type="entry name" value="METALLOPROTEASE"/>
    <property type="match status" value="1"/>
</dbReference>
<evidence type="ECO:0000256" key="1">
    <source>
        <dbReference type="ARBA" id="ARBA00007261"/>
    </source>
</evidence>
<dbReference type="eggNOG" id="COG0612">
    <property type="taxonomic scope" value="Bacteria"/>
</dbReference>
<dbReference type="RefSeq" id="WP_016525082.1">
    <property type="nucleotide sequence ID" value="NZ_KE332518.1"/>
</dbReference>
<sequence>MPLKRSTSKKTEPAARPVFKRRFSNGVTLIAEPIEAVRTVAIGFWFSCGSRYEQKGRRGISHFAEHMLFKGTKSRSAFDIASAFDRMGGYANAFTEREQVCLYCVVPSFYAKDALDILCDMAEHSVFLSEETERERTVIESEIEASADDPEDAALDAVSDILWPGDPLSFPIAGTVKDVRKLTADSVRSWYADFFQKGELTVCVAGNVNPEALCSRLEKLGPHAACRPRIQSVPAVAQIPAGVLLSPTPKKRSKGGVHFLSADFQQEQFFVLYPLRFPFTLKDYYAWSVLNALIGDTMSSRLFQALRERSGYCYTVYSFFSLYADCGYWCAYACAPKKNAAKILAVVRDELQLLVQKGFGDDEIRAAKEHVCGEEIINAEDTEHRMKRLARCAFYGFVQTPFDESLKAIRGLSGAELESALQSLLASPEKIVVAYGPELSSSVQKKIKSLYRAEN</sequence>
<organism evidence="4 5">
    <name type="scientific">Treponema maltophilum ATCC 51939</name>
    <dbReference type="NCBI Taxonomy" id="1125699"/>
    <lineage>
        <taxon>Bacteria</taxon>
        <taxon>Pseudomonadati</taxon>
        <taxon>Spirochaetota</taxon>
        <taxon>Spirochaetia</taxon>
        <taxon>Spirochaetales</taxon>
        <taxon>Treponemataceae</taxon>
        <taxon>Treponema</taxon>
    </lineage>
</organism>
<evidence type="ECO:0000313" key="5">
    <source>
        <dbReference type="Proteomes" id="UP000014541"/>
    </source>
</evidence>
<dbReference type="Proteomes" id="UP000014541">
    <property type="component" value="Unassembled WGS sequence"/>
</dbReference>